<dbReference type="Pfam" id="PF01075">
    <property type="entry name" value="Glyco_transf_9"/>
    <property type="match status" value="1"/>
</dbReference>
<dbReference type="EC" id="2.4.-.-" evidence="4"/>
<organism evidence="4">
    <name type="scientific">uncultured Sporomusa sp</name>
    <dbReference type="NCBI Taxonomy" id="307249"/>
    <lineage>
        <taxon>Bacteria</taxon>
        <taxon>Bacillati</taxon>
        <taxon>Bacillota</taxon>
        <taxon>Negativicutes</taxon>
        <taxon>Selenomonadales</taxon>
        <taxon>Sporomusaceae</taxon>
        <taxon>Sporomusa</taxon>
        <taxon>environmental samples</taxon>
    </lineage>
</organism>
<dbReference type="RefSeq" id="WP_288185156.1">
    <property type="nucleotide sequence ID" value="NZ_LT608335.1"/>
</dbReference>
<name>A0A212LYC5_9FIRM</name>
<dbReference type="Pfam" id="PF21129">
    <property type="entry name" value="TibC_1st"/>
    <property type="match status" value="1"/>
</dbReference>
<reference evidence="4" key="1">
    <citation type="submission" date="2016-08" db="EMBL/GenBank/DDBJ databases">
        <authorList>
            <person name="Seilhamer J.J."/>
        </authorList>
    </citation>
    <scope>NUCLEOTIDE SEQUENCE</scope>
    <source>
        <strain evidence="4">86</strain>
    </source>
</reference>
<dbReference type="CDD" id="cd03789">
    <property type="entry name" value="GT9_LPS_heptosyltransferase"/>
    <property type="match status" value="1"/>
</dbReference>
<dbReference type="Gene3D" id="3.40.50.2000">
    <property type="entry name" value="Glycogen Phosphorylase B"/>
    <property type="match status" value="1"/>
</dbReference>
<dbReference type="NCBIfam" id="TIGR04414">
    <property type="entry name" value="hepto_Aah_TibC"/>
    <property type="match status" value="1"/>
</dbReference>
<evidence type="ECO:0000313" key="4">
    <source>
        <dbReference type="EMBL" id="SCM82490.1"/>
    </source>
</evidence>
<gene>
    <name evidence="4" type="primary">tibC</name>
    <name evidence="4" type="ORF">KL86SPO_50261</name>
</gene>
<dbReference type="AlphaFoldDB" id="A0A212LYC5"/>
<dbReference type="PANTHER" id="PTHR30160:SF1">
    <property type="entry name" value="LIPOPOLYSACCHARIDE 1,2-N-ACETYLGLUCOSAMINETRANSFERASE-RELATED"/>
    <property type="match status" value="1"/>
</dbReference>
<sequence length="415" mass="47593">MQETKSPNPAEPAGTAVKKPYAVFDPGPLTCQTDIEGLAFDFNYGARIKVPAGDWRVKITDRDCFSTLYDAKASDVLVTSTKKYYVNFRLEIYREEKLVFSHDFTPARKRLLIKFPVGTLGDIIAWFPYAQVFRYQHSCEVYCAMAPELAELFKPTYPELHFIGPDERPDNVYASYYMGIFFPCDDRMHQPVDWRIVGLQKTISYILGLRPEEIRPQIAPRNPERSIAEPYVCIAAQATSQAKYWNNPAGWLTIIKHLKAKGYRVLCIDQKDCHGSGSRWNTIPYGAEDFTGNLPLSERVDLLYHADFFIGLSSGLSWLAWAVGRPVVLISGFSLPLTEFHTPYRVINYHVCNGCWTDSAIEFEHNDFAWCPRHKNTDRQFECTRFITPEQVGSVIDQLMYDYKLNPRKGVKNLC</sequence>
<dbReference type="GO" id="GO:0008713">
    <property type="term" value="F:ADP-heptose-lipopolysaccharide heptosyltransferase activity"/>
    <property type="evidence" value="ECO:0007669"/>
    <property type="project" value="TreeGrafter"/>
</dbReference>
<evidence type="ECO:0000256" key="1">
    <source>
        <dbReference type="ARBA" id="ARBA00022676"/>
    </source>
</evidence>
<dbReference type="GO" id="GO:0005829">
    <property type="term" value="C:cytosol"/>
    <property type="evidence" value="ECO:0007669"/>
    <property type="project" value="TreeGrafter"/>
</dbReference>
<feature type="domain" description="Autotransproter heptosyltransferase TibC/BAHTCr-like N-terminal" evidence="3">
    <location>
        <begin position="36"/>
        <end position="95"/>
    </location>
</feature>
<dbReference type="InterPro" id="IPR030929">
    <property type="entry name" value="Aah/TibC-like"/>
</dbReference>
<dbReference type="EMBL" id="FMJE01000005">
    <property type="protein sequence ID" value="SCM82490.1"/>
    <property type="molecule type" value="Genomic_DNA"/>
</dbReference>
<dbReference type="InterPro" id="IPR051199">
    <property type="entry name" value="LPS_LOS_Heptosyltrfase"/>
</dbReference>
<dbReference type="SUPFAM" id="SSF53756">
    <property type="entry name" value="UDP-Glycosyltransferase/glycogen phosphorylase"/>
    <property type="match status" value="1"/>
</dbReference>
<dbReference type="InterPro" id="IPR002201">
    <property type="entry name" value="Glyco_trans_9"/>
</dbReference>
<protein>
    <submittedName>
        <fullName evidence="4">Glycosyltransferase TibC</fullName>
        <ecNumber evidence="4">2.4.-.-</ecNumber>
    </submittedName>
</protein>
<keyword evidence="2 4" id="KW-0808">Transferase</keyword>
<evidence type="ECO:0000259" key="3">
    <source>
        <dbReference type="Pfam" id="PF21129"/>
    </source>
</evidence>
<dbReference type="InterPro" id="IPR049327">
    <property type="entry name" value="TibC/BAHTCr-like_N"/>
</dbReference>
<dbReference type="PANTHER" id="PTHR30160">
    <property type="entry name" value="TETRAACYLDISACCHARIDE 4'-KINASE-RELATED"/>
    <property type="match status" value="1"/>
</dbReference>
<accession>A0A212LYC5</accession>
<evidence type="ECO:0000256" key="2">
    <source>
        <dbReference type="ARBA" id="ARBA00022679"/>
    </source>
</evidence>
<keyword evidence="1 4" id="KW-0328">Glycosyltransferase</keyword>
<dbReference type="GO" id="GO:0009244">
    <property type="term" value="P:lipopolysaccharide core region biosynthetic process"/>
    <property type="evidence" value="ECO:0007669"/>
    <property type="project" value="TreeGrafter"/>
</dbReference>
<proteinExistence type="predicted"/>